<evidence type="ECO:0000256" key="2">
    <source>
        <dbReference type="ARBA" id="ARBA00005959"/>
    </source>
</evidence>
<dbReference type="PANTHER" id="PTHR43238">
    <property type="entry name" value="GDP-L-FUCOSE SYNTHASE"/>
    <property type="match status" value="1"/>
</dbReference>
<keyword evidence="7 9" id="KW-0511">Multifunctional enzyme</keyword>
<feature type="binding site" evidence="9">
    <location>
        <begin position="11"/>
        <end position="17"/>
    </location>
    <ligand>
        <name>NADP(+)</name>
        <dbReference type="ChEBI" id="CHEBI:58349"/>
    </ligand>
</feature>
<evidence type="ECO:0000256" key="4">
    <source>
        <dbReference type="ARBA" id="ARBA00022857"/>
    </source>
</evidence>
<comment type="caution">
    <text evidence="9">Lacks conserved residue(s) required for the propagation of feature annotation.</text>
</comment>
<dbReference type="GO" id="GO:0070401">
    <property type="term" value="F:NADP+ binding"/>
    <property type="evidence" value="ECO:0007669"/>
    <property type="project" value="UniProtKB-UniRule"/>
</dbReference>
<dbReference type="InterPro" id="IPR028614">
    <property type="entry name" value="GDP_fucose/colitose_synth"/>
</dbReference>
<organism evidence="11 12">
    <name type="scientific">Clostridium manihotivorum</name>
    <dbReference type="NCBI Taxonomy" id="2320868"/>
    <lineage>
        <taxon>Bacteria</taxon>
        <taxon>Bacillati</taxon>
        <taxon>Bacillota</taxon>
        <taxon>Clostridia</taxon>
        <taxon>Eubacteriales</taxon>
        <taxon>Clostridiaceae</taxon>
        <taxon>Clostridium</taxon>
    </lineage>
</organism>
<dbReference type="Proteomes" id="UP000286268">
    <property type="component" value="Chromosome"/>
</dbReference>
<feature type="site" description="Important for catalytic activity" evidence="9">
    <location>
        <position position="108"/>
    </location>
</feature>
<accession>A0A3R5R1P7</accession>
<reference evidence="11 12" key="1">
    <citation type="submission" date="2018-01" db="EMBL/GenBank/DDBJ databases">
        <title>Genome Sequencing and Assembly of Anaerobacter polyendosporus strain CT4.</title>
        <authorList>
            <person name="Tachaapaikoon C."/>
            <person name="Sutheeworapong S."/>
            <person name="Jenjaroenpun P."/>
            <person name="Wongsurawat T."/>
            <person name="Nookeaw I."/>
            <person name="Cheawchanlertfa P."/>
            <person name="Kosugi A."/>
            <person name="Cheevadhanarak S."/>
            <person name="Ratanakhanokchai K."/>
        </authorList>
    </citation>
    <scope>NUCLEOTIDE SEQUENCE [LARGE SCALE GENOMIC DNA]</scope>
    <source>
        <strain evidence="11 12">CT4</strain>
    </source>
</reference>
<dbReference type="OrthoDB" id="9811425at2"/>
<feature type="domain" description="NAD-dependent epimerase/dehydratase" evidence="10">
    <location>
        <begin position="7"/>
        <end position="238"/>
    </location>
</feature>
<dbReference type="GO" id="GO:0042351">
    <property type="term" value="P:'de novo' GDP-L-fucose biosynthetic process"/>
    <property type="evidence" value="ECO:0007669"/>
    <property type="project" value="UniProtKB-UniRule"/>
</dbReference>
<feature type="site" description="Important for catalytic activity" evidence="9">
    <location>
        <position position="110"/>
    </location>
</feature>
<evidence type="ECO:0000259" key="10">
    <source>
        <dbReference type="Pfam" id="PF01370"/>
    </source>
</evidence>
<comment type="pathway">
    <text evidence="1 9">Nucleotide-sugar biosynthesis; GDP-L-fucose biosynthesis via de novo pathway; GDP-L-fucose from GDP-alpha-D-mannose: step 2/2.</text>
</comment>
<dbReference type="Pfam" id="PF01370">
    <property type="entry name" value="Epimerase"/>
    <property type="match status" value="1"/>
</dbReference>
<evidence type="ECO:0000313" key="11">
    <source>
        <dbReference type="EMBL" id="QAA34714.1"/>
    </source>
</evidence>
<keyword evidence="6 9" id="KW-0413">Isomerase</keyword>
<evidence type="ECO:0000256" key="7">
    <source>
        <dbReference type="ARBA" id="ARBA00023268"/>
    </source>
</evidence>
<evidence type="ECO:0000256" key="5">
    <source>
        <dbReference type="ARBA" id="ARBA00023002"/>
    </source>
</evidence>
<protein>
    <recommendedName>
        <fullName evidence="3 9">GDP-L-fucose synthase</fullName>
        <ecNumber evidence="3 9">1.1.1.271</ecNumber>
    </recommendedName>
    <alternativeName>
        <fullName evidence="9">GDP-4-keto-6-deoxy-D-mannose-3,5-epimerase-4-reductase</fullName>
    </alternativeName>
</protein>
<name>A0A3R5R1P7_9CLOT</name>
<dbReference type="UniPathway" id="UPA00128">
    <property type="reaction ID" value="UER00191"/>
</dbReference>
<dbReference type="GO" id="GO:0016853">
    <property type="term" value="F:isomerase activity"/>
    <property type="evidence" value="ECO:0007669"/>
    <property type="project" value="UniProtKB-KW"/>
</dbReference>
<evidence type="ECO:0000256" key="1">
    <source>
        <dbReference type="ARBA" id="ARBA00004883"/>
    </source>
</evidence>
<dbReference type="FunFam" id="3.40.50.720:FF:000101">
    <property type="entry name" value="GDP-L-fucose synthase"/>
    <property type="match status" value="1"/>
</dbReference>
<comment type="function">
    <text evidence="9">Catalyzes the two-step NADP-dependent conversion of GDP-4-dehydro-6-deoxy-D-mannose to GDP-fucose, involving an epimerase and a reductase reaction.</text>
</comment>
<dbReference type="KEGG" id="cmah:C1I91_25475"/>
<feature type="binding site" evidence="9">
    <location>
        <begin position="106"/>
        <end position="109"/>
    </location>
    <ligand>
        <name>NADP(+)</name>
        <dbReference type="ChEBI" id="CHEBI:58349"/>
    </ligand>
</feature>
<proteinExistence type="inferred from homology"/>
<dbReference type="Gene3D" id="3.90.25.10">
    <property type="entry name" value="UDP-galactose 4-epimerase, domain 1"/>
    <property type="match status" value="1"/>
</dbReference>
<feature type="binding site" evidence="9">
    <location>
        <position position="141"/>
    </location>
    <ligand>
        <name>NADP(+)</name>
        <dbReference type="ChEBI" id="CHEBI:58349"/>
    </ligand>
</feature>
<evidence type="ECO:0000256" key="6">
    <source>
        <dbReference type="ARBA" id="ARBA00023235"/>
    </source>
</evidence>
<feature type="binding site" evidence="9">
    <location>
        <position position="210"/>
    </location>
    <ligand>
        <name>substrate</name>
    </ligand>
</feature>
<dbReference type="SUPFAM" id="SSF51735">
    <property type="entry name" value="NAD(P)-binding Rossmann-fold domains"/>
    <property type="match status" value="1"/>
</dbReference>
<dbReference type="PANTHER" id="PTHR43238:SF1">
    <property type="entry name" value="GDP-L-FUCOSE SYNTHASE"/>
    <property type="match status" value="1"/>
</dbReference>
<sequence length="315" mass="35800">MDKEGRIYVAGHRGLVGSAIVRNLRSKGYNNIVGKTRQELDLTNQEAVRKFFQEEKIDYVFFAAARVGGINANNIYPAEFIYDNLIMECNVIKAAHDFKVKKLLFLGSTCIYPKMAPQPIKEEYLLTGLLEPTNEAYAVAKIAGLEMCKFFKRQYKDNFISCMPTNLYGPNDNFDLNNSHVMPALIRKFHEAKQSLADKVEIWGDGTPLREFLYVDDMADACVYLMENYEGEEHVNIGTGEEVSIGDLAKLIKKIVGFEGDIFFNTNMPNGTPRKLTDVTKLHELGWQHSVGLEEGINLAYDWFKDEELQALKLK</sequence>
<dbReference type="RefSeq" id="WP_128215426.1">
    <property type="nucleotide sequence ID" value="NZ_CP025746.1"/>
</dbReference>
<gene>
    <name evidence="9" type="primary">fcl</name>
    <name evidence="11" type="ORF">C1I91_25475</name>
</gene>
<dbReference type="InterPro" id="IPR001509">
    <property type="entry name" value="Epimerase_deHydtase"/>
</dbReference>
<dbReference type="AlphaFoldDB" id="A0A3R5R1P7"/>
<feature type="binding site" evidence="9">
    <location>
        <position position="180"/>
    </location>
    <ligand>
        <name>NADP(+)</name>
        <dbReference type="ChEBI" id="CHEBI:58349"/>
    </ligand>
</feature>
<dbReference type="Gene3D" id="3.40.50.720">
    <property type="entry name" value="NAD(P)-binding Rossmann-like Domain"/>
    <property type="match status" value="1"/>
</dbReference>
<keyword evidence="5 9" id="KW-0560">Oxidoreductase</keyword>
<keyword evidence="12" id="KW-1185">Reference proteome</keyword>
<dbReference type="GO" id="GO:0050577">
    <property type="term" value="F:GDP-L-fucose synthase activity"/>
    <property type="evidence" value="ECO:0007669"/>
    <property type="project" value="UniProtKB-UniRule"/>
</dbReference>
<feature type="binding site" evidence="9">
    <location>
        <position position="203"/>
    </location>
    <ligand>
        <name>substrate</name>
    </ligand>
</feature>
<dbReference type="EC" id="1.1.1.271" evidence="3 9"/>
<feature type="binding site" evidence="9">
    <location>
        <begin position="164"/>
        <end position="167"/>
    </location>
    <ligand>
        <name>NADP(+)</name>
        <dbReference type="ChEBI" id="CHEBI:58349"/>
    </ligand>
</feature>
<evidence type="ECO:0000256" key="8">
    <source>
        <dbReference type="ARBA" id="ARBA00051935"/>
    </source>
</evidence>
<comment type="catalytic activity">
    <reaction evidence="8 9">
        <text>GDP-beta-L-fucose + NADP(+) = GDP-4-dehydro-alpha-D-rhamnose + NADPH + H(+)</text>
        <dbReference type="Rhea" id="RHEA:18885"/>
        <dbReference type="ChEBI" id="CHEBI:15378"/>
        <dbReference type="ChEBI" id="CHEBI:57273"/>
        <dbReference type="ChEBI" id="CHEBI:57783"/>
        <dbReference type="ChEBI" id="CHEBI:57964"/>
        <dbReference type="ChEBI" id="CHEBI:58349"/>
        <dbReference type="EC" id="1.1.1.271"/>
    </reaction>
</comment>
<dbReference type="HAMAP" id="MF_00956">
    <property type="entry name" value="GDP_fucose_synth"/>
    <property type="match status" value="1"/>
</dbReference>
<keyword evidence="4 9" id="KW-0521">NADP</keyword>
<evidence type="ECO:0000256" key="3">
    <source>
        <dbReference type="ARBA" id="ARBA00012371"/>
    </source>
</evidence>
<dbReference type="InterPro" id="IPR036291">
    <property type="entry name" value="NAD(P)-bd_dom_sf"/>
</dbReference>
<feature type="binding site" evidence="9">
    <location>
        <position position="188"/>
    </location>
    <ligand>
        <name>substrate</name>
    </ligand>
</feature>
<evidence type="ECO:0000313" key="12">
    <source>
        <dbReference type="Proteomes" id="UP000286268"/>
    </source>
</evidence>
<evidence type="ECO:0000256" key="9">
    <source>
        <dbReference type="HAMAP-Rule" id="MF_00956"/>
    </source>
</evidence>
<dbReference type="CDD" id="cd05239">
    <property type="entry name" value="GDP_FS_SDR_e"/>
    <property type="match status" value="1"/>
</dbReference>
<dbReference type="EMBL" id="CP025746">
    <property type="protein sequence ID" value="QAA34714.1"/>
    <property type="molecule type" value="Genomic_DNA"/>
</dbReference>
<feature type="active site" description="Proton donor/acceptor" evidence="9">
    <location>
        <position position="137"/>
    </location>
</feature>
<comment type="similarity">
    <text evidence="2 9">Belongs to the NAD(P)-dependent epimerase/dehydratase family. Fucose synthase subfamily.</text>
</comment>